<gene>
    <name evidence="2" type="ORF">DP120_03170</name>
</gene>
<evidence type="ECO:0000259" key="1">
    <source>
        <dbReference type="Pfam" id="PF13302"/>
    </source>
</evidence>
<dbReference type="EMBL" id="QLZR01000001">
    <property type="protein sequence ID" value="RAZ81298.1"/>
    <property type="molecule type" value="Genomic_DNA"/>
</dbReference>
<dbReference type="GO" id="GO:0016747">
    <property type="term" value="F:acyltransferase activity, transferring groups other than amino-acyl groups"/>
    <property type="evidence" value="ECO:0007669"/>
    <property type="project" value="InterPro"/>
</dbReference>
<dbReference type="InterPro" id="IPR016181">
    <property type="entry name" value="Acyl_CoA_acyltransferase"/>
</dbReference>
<keyword evidence="2" id="KW-0808">Transferase</keyword>
<dbReference type="InterPro" id="IPR000182">
    <property type="entry name" value="GNAT_dom"/>
</dbReference>
<organism evidence="2 3">
    <name type="scientific">Planococcus halotolerans</name>
    <dbReference type="NCBI Taxonomy" id="2233542"/>
    <lineage>
        <taxon>Bacteria</taxon>
        <taxon>Bacillati</taxon>
        <taxon>Bacillota</taxon>
        <taxon>Bacilli</taxon>
        <taxon>Bacillales</taxon>
        <taxon>Caryophanaceae</taxon>
        <taxon>Planococcus</taxon>
    </lineage>
</organism>
<proteinExistence type="predicted"/>
<feature type="domain" description="N-acetyltransferase" evidence="1">
    <location>
        <begin position="3"/>
        <end position="139"/>
    </location>
</feature>
<dbReference type="PANTHER" id="PTHR43792:SF1">
    <property type="entry name" value="N-ACETYLTRANSFERASE DOMAIN-CONTAINING PROTEIN"/>
    <property type="match status" value="1"/>
</dbReference>
<dbReference type="AlphaFoldDB" id="A0A365L7B2"/>
<dbReference type="PANTHER" id="PTHR43792">
    <property type="entry name" value="GNAT FAMILY, PUTATIVE (AFU_ORTHOLOGUE AFUA_3G00765)-RELATED-RELATED"/>
    <property type="match status" value="1"/>
</dbReference>
<name>A0A365L7B2_9BACL</name>
<comment type="caution">
    <text evidence="2">The sequence shown here is derived from an EMBL/GenBank/DDBJ whole genome shotgun (WGS) entry which is preliminary data.</text>
</comment>
<dbReference type="Pfam" id="PF13302">
    <property type="entry name" value="Acetyltransf_3"/>
    <property type="match status" value="1"/>
</dbReference>
<dbReference type="InterPro" id="IPR051531">
    <property type="entry name" value="N-acetyltransferase"/>
</dbReference>
<evidence type="ECO:0000313" key="2">
    <source>
        <dbReference type="EMBL" id="RAZ81298.1"/>
    </source>
</evidence>
<dbReference type="Proteomes" id="UP000251002">
    <property type="component" value="Unassembled WGS sequence"/>
</dbReference>
<protein>
    <submittedName>
        <fullName evidence="2">N-acetyltransferase</fullName>
    </submittedName>
</protein>
<sequence>MKRIKLVNHREEYCHEIYRLSSVPQVKDALGLPDGTVEDTKYFIQRVLSEEQIGRTVPRIILDENDRLVGLTDLMFIDRQKKSCHIGTWIGYEYWGQGFNEASKLAMLQIAFEEMDLDYVFAGARAVNIRSQKAQEKLPFIRLHVESEFPEEHKALEKKEKQPCVLNVFSKEKFLSYTKEKEWKQISHQFVKENEHV</sequence>
<dbReference type="SUPFAM" id="SSF55729">
    <property type="entry name" value="Acyl-CoA N-acyltransferases (Nat)"/>
    <property type="match status" value="1"/>
</dbReference>
<dbReference type="Gene3D" id="3.40.630.30">
    <property type="match status" value="1"/>
</dbReference>
<evidence type="ECO:0000313" key="3">
    <source>
        <dbReference type="Proteomes" id="UP000251002"/>
    </source>
</evidence>
<accession>A0A365L7B2</accession>
<reference evidence="2 3" key="1">
    <citation type="submission" date="2018-06" db="EMBL/GenBank/DDBJ databases">
        <title>The draft genome sequences of strains SCU63 and S1.</title>
        <authorList>
            <person name="Gan L."/>
        </authorList>
    </citation>
    <scope>NUCLEOTIDE SEQUENCE [LARGE SCALE GENOMIC DNA]</scope>
    <source>
        <strain evidence="2 3">SCU63</strain>
    </source>
</reference>
<dbReference type="RefSeq" id="WP_112221734.1">
    <property type="nucleotide sequence ID" value="NZ_CP196859.1"/>
</dbReference>
<keyword evidence="3" id="KW-1185">Reference proteome</keyword>